<keyword evidence="3" id="KW-1185">Reference proteome</keyword>
<evidence type="ECO:0000256" key="1">
    <source>
        <dbReference type="SAM" id="MobiDB-lite"/>
    </source>
</evidence>
<organism evidence="2 3">
    <name type="scientific">Streptomyces gamaensis</name>
    <dbReference type="NCBI Taxonomy" id="1763542"/>
    <lineage>
        <taxon>Bacteria</taxon>
        <taxon>Bacillati</taxon>
        <taxon>Actinomycetota</taxon>
        <taxon>Actinomycetes</taxon>
        <taxon>Kitasatosporales</taxon>
        <taxon>Streptomycetaceae</taxon>
        <taxon>Streptomyces</taxon>
    </lineage>
</organism>
<name>A0ABW0Z4E6_9ACTN</name>
<dbReference type="RefSeq" id="WP_390316741.1">
    <property type="nucleotide sequence ID" value="NZ_JBHSPB010000008.1"/>
</dbReference>
<evidence type="ECO:0000313" key="3">
    <source>
        <dbReference type="Proteomes" id="UP001596083"/>
    </source>
</evidence>
<dbReference type="SUPFAM" id="SSF143212">
    <property type="entry name" value="Rv2632c-like"/>
    <property type="match status" value="1"/>
</dbReference>
<evidence type="ECO:0000313" key="2">
    <source>
        <dbReference type="EMBL" id="MFC5721450.1"/>
    </source>
</evidence>
<dbReference type="Pfam" id="PF08962">
    <property type="entry name" value="Rv2632c-like"/>
    <property type="match status" value="1"/>
</dbReference>
<dbReference type="EMBL" id="JBHSPB010000008">
    <property type="protein sequence ID" value="MFC5721450.1"/>
    <property type="molecule type" value="Genomic_DNA"/>
</dbReference>
<dbReference type="InterPro" id="IPR015057">
    <property type="entry name" value="Rv2632c-like"/>
</dbReference>
<reference evidence="3" key="1">
    <citation type="journal article" date="2019" name="Int. J. Syst. Evol. Microbiol.">
        <title>The Global Catalogue of Microorganisms (GCM) 10K type strain sequencing project: providing services to taxonomists for standard genome sequencing and annotation.</title>
        <authorList>
            <consortium name="The Broad Institute Genomics Platform"/>
            <consortium name="The Broad Institute Genome Sequencing Center for Infectious Disease"/>
            <person name="Wu L."/>
            <person name="Ma J."/>
        </authorList>
    </citation>
    <scope>NUCLEOTIDE SEQUENCE [LARGE SCALE GENOMIC DNA]</scope>
    <source>
        <strain evidence="3">CGMCC 4.7304</strain>
    </source>
</reference>
<proteinExistence type="predicted"/>
<dbReference type="Gene3D" id="3.30.160.240">
    <property type="entry name" value="Rv1738"/>
    <property type="match status" value="1"/>
</dbReference>
<dbReference type="Proteomes" id="UP001596083">
    <property type="component" value="Unassembled WGS sequence"/>
</dbReference>
<dbReference type="InterPro" id="IPR038070">
    <property type="entry name" value="Rv2632c-like_sf"/>
</dbReference>
<feature type="region of interest" description="Disordered" evidence="1">
    <location>
        <begin position="30"/>
        <end position="50"/>
    </location>
</feature>
<gene>
    <name evidence="2" type="ORF">ACFP1Z_14860</name>
</gene>
<protein>
    <submittedName>
        <fullName evidence="2">DUF1876 domain-containing protein</fullName>
    </submittedName>
</protein>
<sequence>MSQVAGWHVEVEFDENDHRTRSAAMLRLRDGTELRSRAHATRHPSDPNEARIGEEFAGARALKELAEQLEAKGQREVDALHTRPPK</sequence>
<accession>A0ABW0Z4E6</accession>
<comment type="caution">
    <text evidence="2">The sequence shown here is derived from an EMBL/GenBank/DDBJ whole genome shotgun (WGS) entry which is preliminary data.</text>
</comment>